<dbReference type="Pfam" id="PF13337">
    <property type="entry name" value="BrxL_ATPase"/>
    <property type="match status" value="1"/>
</dbReference>
<evidence type="ECO:0000313" key="3">
    <source>
        <dbReference type="EMBL" id="TPE46665.1"/>
    </source>
</evidence>
<evidence type="ECO:0000256" key="1">
    <source>
        <dbReference type="SAM" id="MobiDB-lite"/>
    </source>
</evidence>
<comment type="caution">
    <text evidence="3">The sequence shown here is derived from an EMBL/GenBank/DDBJ whole genome shotgun (WGS) entry which is preliminary data.</text>
</comment>
<reference evidence="3 4" key="1">
    <citation type="submission" date="2019-06" db="EMBL/GenBank/DDBJ databases">
        <title>A novel bacterium of genus Amaricoccus, isolated from marine sediment.</title>
        <authorList>
            <person name="Huang H."/>
            <person name="Mo K."/>
            <person name="Hu Y."/>
        </authorList>
    </citation>
    <scope>NUCLEOTIDE SEQUENCE [LARGE SCALE GENOMIC DNA]</scope>
    <source>
        <strain evidence="3 4">HB172011</strain>
    </source>
</reference>
<dbReference type="Gene3D" id="3.30.870.30">
    <property type="entry name" value="MITD, C-terminal phospholipase D-like domain"/>
    <property type="match status" value="1"/>
</dbReference>
<dbReference type="RefSeq" id="WP_140456194.1">
    <property type="nucleotide sequence ID" value="NZ_VFRP01000042.1"/>
</dbReference>
<dbReference type="InterPro" id="IPR038113">
    <property type="entry name" value="MITD1_C_sf"/>
</dbReference>
<name>A0A501WDV1_9RHOB</name>
<sequence>MAPVSQELEPPANPARFSQDWSSEYRQHFALSPTISTRDRDGVQKTFSGLLKLLFPGGGASRDEVEELLTLAVEGRKRVKDQLMRIDSTYPDVKFAFADQNGREVQVKTLEEREHPRWYHRRAAEESREQTIANPGAPSVSPRAAAEQLPMTTEPAHSNGTSGSGPKEDHITFPENQKGVSFDGLFGPWLDGASEITLTDPYIRVYHQMRNLMELLEVIALRKPDGEEVSFKLITAPDPEDLARQEGYLEQIHDGIAPLGVNFVWEFDEANIIHARHIVTDTGWKILLDRGIDVFQRVELNNGFSPASRHQRFRRVKAFELTYLKNA</sequence>
<protein>
    <recommendedName>
        <fullName evidence="2">MITD1 C-terminal phospholipase D-like domain-containing protein</fullName>
    </recommendedName>
</protein>
<evidence type="ECO:0000313" key="4">
    <source>
        <dbReference type="Proteomes" id="UP000319255"/>
    </source>
</evidence>
<dbReference type="InterPro" id="IPR014061">
    <property type="entry name" value="BrxL-like"/>
</dbReference>
<evidence type="ECO:0000259" key="2">
    <source>
        <dbReference type="Pfam" id="PF16565"/>
    </source>
</evidence>
<dbReference type="Pfam" id="PF16565">
    <property type="entry name" value="MIT_C"/>
    <property type="match status" value="1"/>
</dbReference>
<feature type="domain" description="MITD1 C-terminal phospholipase D-like" evidence="2">
    <location>
        <begin position="179"/>
        <end position="325"/>
    </location>
</feature>
<keyword evidence="4" id="KW-1185">Reference proteome</keyword>
<dbReference type="Proteomes" id="UP000319255">
    <property type="component" value="Unassembled WGS sequence"/>
</dbReference>
<dbReference type="AlphaFoldDB" id="A0A501WDV1"/>
<accession>A0A501WDV1</accession>
<proteinExistence type="predicted"/>
<feature type="region of interest" description="Disordered" evidence="1">
    <location>
        <begin position="121"/>
        <end position="174"/>
    </location>
</feature>
<dbReference type="OrthoDB" id="5297084at2"/>
<organism evidence="3 4">
    <name type="scientific">Amaricoccus solimangrovi</name>
    <dbReference type="NCBI Taxonomy" id="2589815"/>
    <lineage>
        <taxon>Bacteria</taxon>
        <taxon>Pseudomonadati</taxon>
        <taxon>Pseudomonadota</taxon>
        <taxon>Alphaproteobacteria</taxon>
        <taxon>Rhodobacterales</taxon>
        <taxon>Paracoccaceae</taxon>
        <taxon>Amaricoccus</taxon>
    </lineage>
</organism>
<dbReference type="InterPro" id="IPR032341">
    <property type="entry name" value="MITD1_C"/>
</dbReference>
<gene>
    <name evidence="3" type="ORF">FJM51_21570</name>
</gene>
<dbReference type="EMBL" id="VFRP01000042">
    <property type="protein sequence ID" value="TPE46665.1"/>
    <property type="molecule type" value="Genomic_DNA"/>
</dbReference>